<keyword evidence="4" id="KW-0560">Oxidoreductase</keyword>
<dbReference type="PANTHER" id="PTHR13847:SF287">
    <property type="entry name" value="FAD-DEPENDENT OXIDOREDUCTASE DOMAIN-CONTAINING PROTEIN 1"/>
    <property type="match status" value="1"/>
</dbReference>
<dbReference type="PANTHER" id="PTHR13847">
    <property type="entry name" value="SARCOSINE DEHYDROGENASE-RELATED"/>
    <property type="match status" value="1"/>
</dbReference>
<gene>
    <name evidence="6" type="ORF">GG681_12780</name>
</gene>
<name>A0A844B2A7_9RHOB</name>
<dbReference type="InterPro" id="IPR036188">
    <property type="entry name" value="FAD/NAD-bd_sf"/>
</dbReference>
<comment type="caution">
    <text evidence="6">The sequence shown here is derived from an EMBL/GenBank/DDBJ whole genome shotgun (WGS) entry which is preliminary data.</text>
</comment>
<dbReference type="Proteomes" id="UP000436694">
    <property type="component" value="Unassembled WGS sequence"/>
</dbReference>
<proteinExistence type="predicted"/>
<evidence type="ECO:0000256" key="4">
    <source>
        <dbReference type="ARBA" id="ARBA00023002"/>
    </source>
</evidence>
<evidence type="ECO:0000256" key="1">
    <source>
        <dbReference type="ARBA" id="ARBA00004496"/>
    </source>
</evidence>
<dbReference type="RefSeq" id="WP_153548414.1">
    <property type="nucleotide sequence ID" value="NZ_WIXK01000006.1"/>
</dbReference>
<keyword evidence="2" id="KW-0963">Cytoplasm</keyword>
<dbReference type="GO" id="GO:0005737">
    <property type="term" value="C:cytoplasm"/>
    <property type="evidence" value="ECO:0007669"/>
    <property type="project" value="UniProtKB-SubCell"/>
</dbReference>
<dbReference type="SUPFAM" id="SSF54373">
    <property type="entry name" value="FAD-linked reductases, C-terminal domain"/>
    <property type="match status" value="1"/>
</dbReference>
<dbReference type="SUPFAM" id="SSF51905">
    <property type="entry name" value="FAD/NAD(P)-binding domain"/>
    <property type="match status" value="1"/>
</dbReference>
<dbReference type="EMBL" id="WIXK01000006">
    <property type="protein sequence ID" value="MQY43516.1"/>
    <property type="molecule type" value="Genomic_DNA"/>
</dbReference>
<keyword evidence="3" id="KW-0547">Nucleotide-binding</keyword>
<dbReference type="Pfam" id="PF01266">
    <property type="entry name" value="DAO"/>
    <property type="match status" value="1"/>
</dbReference>
<keyword evidence="7" id="KW-1185">Reference proteome</keyword>
<organism evidence="6 7">
    <name type="scientific">Tritonibacter aquimaris</name>
    <dbReference type="NCBI Taxonomy" id="2663379"/>
    <lineage>
        <taxon>Bacteria</taxon>
        <taxon>Pseudomonadati</taxon>
        <taxon>Pseudomonadota</taxon>
        <taxon>Alphaproteobacteria</taxon>
        <taxon>Rhodobacterales</taxon>
        <taxon>Paracoccaceae</taxon>
        <taxon>Tritonibacter</taxon>
    </lineage>
</organism>
<dbReference type="GO" id="GO:0008115">
    <property type="term" value="F:sarcosine oxidase activity"/>
    <property type="evidence" value="ECO:0007669"/>
    <property type="project" value="InterPro"/>
</dbReference>
<dbReference type="Gene3D" id="3.50.50.60">
    <property type="entry name" value="FAD/NAD(P)-binding domain"/>
    <property type="match status" value="1"/>
</dbReference>
<feature type="domain" description="FAD dependent oxidoreductase" evidence="5">
    <location>
        <begin position="34"/>
        <end position="386"/>
    </location>
</feature>
<dbReference type="GO" id="GO:0046653">
    <property type="term" value="P:tetrahydrofolate metabolic process"/>
    <property type="evidence" value="ECO:0007669"/>
    <property type="project" value="InterPro"/>
</dbReference>
<sequence>MTRFSAWNVFWQGMSGQKGWSRQWRDPEPKPHYDVVIIGGGLHGLATAYYLATNHAITNIAVLEKGWIGGGNAGRNTTIVRSNYTQPGNREFYEHSLKLWEELSHELNYNVMFSQRSHITLLHSPGAIDAASRNYNTMRLTGNADAEIWSLEQLKEAAPHLNYDASARFPIMGAAVHKRAGTARHDAVIWGYARAADQLGIDIIQNCEVTGITRDGNRVTGVETSRGRISTNRMGLAVAGSTSRLWSMAGMRHLPIESHKLQAFVSEPLKPLLDQVVVFGMGGAHFYISQSDKGGMVFGGDLDWYKSYAQKGNLPIVQDVAEAAMSVLPCLGRVRLLRHWSGVVDMSMDGTHFISKTPLDNLYLNAGWNYGGFKATPASGTYFADLIANDRPHRVIANHDLKRFERGIQLDERGAGPDPKLHG</sequence>
<dbReference type="GO" id="GO:0000166">
    <property type="term" value="F:nucleotide binding"/>
    <property type="evidence" value="ECO:0007669"/>
    <property type="project" value="UniProtKB-KW"/>
</dbReference>
<dbReference type="InterPro" id="IPR006076">
    <property type="entry name" value="FAD-dep_OxRdtase"/>
</dbReference>
<protein>
    <submittedName>
        <fullName evidence="6">Sarcosine oxidase subunit beta family protein</fullName>
    </submittedName>
</protein>
<dbReference type="InterPro" id="IPR006278">
    <property type="entry name" value="SoxB"/>
</dbReference>
<evidence type="ECO:0000313" key="7">
    <source>
        <dbReference type="Proteomes" id="UP000436694"/>
    </source>
</evidence>
<evidence type="ECO:0000256" key="3">
    <source>
        <dbReference type="ARBA" id="ARBA00022741"/>
    </source>
</evidence>
<evidence type="ECO:0000259" key="5">
    <source>
        <dbReference type="Pfam" id="PF01266"/>
    </source>
</evidence>
<comment type="subcellular location">
    <subcellularLocation>
        <location evidence="1">Cytoplasm</location>
    </subcellularLocation>
</comment>
<dbReference type="Gene3D" id="3.30.9.10">
    <property type="entry name" value="D-Amino Acid Oxidase, subunit A, domain 2"/>
    <property type="match status" value="1"/>
</dbReference>
<evidence type="ECO:0000256" key="2">
    <source>
        <dbReference type="ARBA" id="ARBA00022490"/>
    </source>
</evidence>
<dbReference type="AlphaFoldDB" id="A0A844B2A7"/>
<dbReference type="NCBIfam" id="TIGR01373">
    <property type="entry name" value="soxB"/>
    <property type="match status" value="1"/>
</dbReference>
<reference evidence="6 7" key="1">
    <citation type="submission" date="2019-10" db="EMBL/GenBank/DDBJ databases">
        <title>Epibacterium sp. nov., isolated from seawater.</title>
        <authorList>
            <person name="Zhang X."/>
            <person name="Li N."/>
        </authorList>
    </citation>
    <scope>NUCLEOTIDE SEQUENCE [LARGE SCALE GENOMIC DNA]</scope>
    <source>
        <strain evidence="6 7">SM1969</strain>
    </source>
</reference>
<evidence type="ECO:0000313" key="6">
    <source>
        <dbReference type="EMBL" id="MQY43516.1"/>
    </source>
</evidence>
<accession>A0A844B2A7</accession>